<gene>
    <name evidence="2" type="ORF">HNR65_001381</name>
</gene>
<evidence type="ECO:0000313" key="2">
    <source>
        <dbReference type="EMBL" id="MBA2881055.1"/>
    </source>
</evidence>
<dbReference type="InterPro" id="IPR011991">
    <property type="entry name" value="ArsR-like_HTH"/>
</dbReference>
<dbReference type="InterPro" id="IPR001845">
    <property type="entry name" value="HTH_ArsR_DNA-bd_dom"/>
</dbReference>
<dbReference type="Gene3D" id="3.40.50.150">
    <property type="entry name" value="Vaccinia Virus protein VP39"/>
    <property type="match status" value="1"/>
</dbReference>
<sequence length="306" mass="34104">MNNIIYFKALSDETRIRLINILLHHELKVGELVSILEMGQSRISRHLKILADAGMAKCLKEGVWGIYSITGSGPGRDFIEAVRYLFEQDPVLRADLKRAEQIIEARSAGTLRFFDHIAGSWDLLKREILGTFDINRAIFENTNAHGTGVDLGCGTGELLEAMKAHAGRVIGVDSSPRMLEEARKRFSDANGQKVDIRLGEIEHLPLGDNEADLAVISLVLQYLADPAAAFGEVARILKPGGELILAEFERHQQHSLKTVYGVKWLGFPRKSIETWLEKNGFVLQQVRPHNLSKGLSLNIFQAVMNT</sequence>
<evidence type="ECO:0000313" key="3">
    <source>
        <dbReference type="Proteomes" id="UP000525298"/>
    </source>
</evidence>
<dbReference type="GO" id="GO:0003700">
    <property type="term" value="F:DNA-binding transcription factor activity"/>
    <property type="evidence" value="ECO:0007669"/>
    <property type="project" value="InterPro"/>
</dbReference>
<comment type="caution">
    <text evidence="2">The sequence shown here is derived from an EMBL/GenBank/DDBJ whole genome shotgun (WGS) entry which is preliminary data.</text>
</comment>
<keyword evidence="3" id="KW-1185">Reference proteome</keyword>
<dbReference type="SMART" id="SM00418">
    <property type="entry name" value="HTH_ARSR"/>
    <property type="match status" value="1"/>
</dbReference>
<protein>
    <submittedName>
        <fullName evidence="2">ArsR family transcriptional regulator</fullName>
    </submittedName>
</protein>
<dbReference type="NCBIfam" id="NF033788">
    <property type="entry name" value="HTH_metalloreg"/>
    <property type="match status" value="1"/>
</dbReference>
<dbReference type="SUPFAM" id="SSF46785">
    <property type="entry name" value="Winged helix' DNA-binding domain"/>
    <property type="match status" value="1"/>
</dbReference>
<dbReference type="Proteomes" id="UP000525298">
    <property type="component" value="Unassembled WGS sequence"/>
</dbReference>
<dbReference type="Pfam" id="PF08241">
    <property type="entry name" value="Methyltransf_11"/>
    <property type="match status" value="1"/>
</dbReference>
<dbReference type="CDD" id="cd00090">
    <property type="entry name" value="HTH_ARSR"/>
    <property type="match status" value="1"/>
</dbReference>
<dbReference type="PANTHER" id="PTHR42912">
    <property type="entry name" value="METHYLTRANSFERASE"/>
    <property type="match status" value="1"/>
</dbReference>
<dbReference type="CDD" id="cd02440">
    <property type="entry name" value="AdoMet_MTases"/>
    <property type="match status" value="1"/>
</dbReference>
<organism evidence="2 3">
    <name type="scientific">Desulfosalsimonas propionicica</name>
    <dbReference type="NCBI Taxonomy" id="332175"/>
    <lineage>
        <taxon>Bacteria</taxon>
        <taxon>Pseudomonadati</taxon>
        <taxon>Thermodesulfobacteriota</taxon>
        <taxon>Desulfobacteria</taxon>
        <taxon>Desulfobacterales</taxon>
        <taxon>Desulfosalsimonadaceae</taxon>
        <taxon>Desulfosalsimonas</taxon>
    </lineage>
</organism>
<dbReference type="AlphaFoldDB" id="A0A7W0C8C7"/>
<dbReference type="PROSITE" id="PS50987">
    <property type="entry name" value="HTH_ARSR_2"/>
    <property type="match status" value="1"/>
</dbReference>
<evidence type="ECO:0000259" key="1">
    <source>
        <dbReference type="PROSITE" id="PS50987"/>
    </source>
</evidence>
<dbReference type="InterPro" id="IPR013216">
    <property type="entry name" value="Methyltransf_11"/>
</dbReference>
<dbReference type="Gene3D" id="1.10.10.10">
    <property type="entry name" value="Winged helix-like DNA-binding domain superfamily/Winged helix DNA-binding domain"/>
    <property type="match status" value="1"/>
</dbReference>
<dbReference type="PRINTS" id="PR00778">
    <property type="entry name" value="HTHARSR"/>
</dbReference>
<dbReference type="InterPro" id="IPR036388">
    <property type="entry name" value="WH-like_DNA-bd_sf"/>
</dbReference>
<dbReference type="GO" id="GO:0008757">
    <property type="term" value="F:S-adenosylmethionine-dependent methyltransferase activity"/>
    <property type="evidence" value="ECO:0007669"/>
    <property type="project" value="InterPro"/>
</dbReference>
<dbReference type="Pfam" id="PF01022">
    <property type="entry name" value="HTH_5"/>
    <property type="match status" value="1"/>
</dbReference>
<accession>A0A7W0C8C7</accession>
<dbReference type="RefSeq" id="WP_181550714.1">
    <property type="nucleotide sequence ID" value="NZ_JACDUS010000003.1"/>
</dbReference>
<feature type="domain" description="HTH arsR-type" evidence="1">
    <location>
        <begin position="1"/>
        <end position="89"/>
    </location>
</feature>
<dbReference type="SUPFAM" id="SSF53335">
    <property type="entry name" value="S-adenosyl-L-methionine-dependent methyltransferases"/>
    <property type="match status" value="1"/>
</dbReference>
<dbReference type="InterPro" id="IPR029063">
    <property type="entry name" value="SAM-dependent_MTases_sf"/>
</dbReference>
<proteinExistence type="predicted"/>
<dbReference type="EMBL" id="JACDUS010000003">
    <property type="protein sequence ID" value="MBA2881055.1"/>
    <property type="molecule type" value="Genomic_DNA"/>
</dbReference>
<dbReference type="InterPro" id="IPR036390">
    <property type="entry name" value="WH_DNA-bd_sf"/>
</dbReference>
<dbReference type="InterPro" id="IPR050508">
    <property type="entry name" value="Methyltransf_Superfamily"/>
</dbReference>
<name>A0A7W0C8C7_9BACT</name>
<reference evidence="2 3" key="1">
    <citation type="submission" date="2020-07" db="EMBL/GenBank/DDBJ databases">
        <title>Genomic Encyclopedia of Type Strains, Phase IV (KMG-IV): sequencing the most valuable type-strain genomes for metagenomic binning, comparative biology and taxonomic classification.</title>
        <authorList>
            <person name="Goeker M."/>
        </authorList>
    </citation>
    <scope>NUCLEOTIDE SEQUENCE [LARGE SCALE GENOMIC DNA]</scope>
    <source>
        <strain evidence="2 3">DSM 17721</strain>
    </source>
</reference>